<feature type="repeat" description="PPR" evidence="3">
    <location>
        <begin position="1089"/>
        <end position="1123"/>
    </location>
</feature>
<dbReference type="PANTHER" id="PTHR47941">
    <property type="entry name" value="PENTATRICOPEPTIDE REPEAT-CONTAINING PROTEIN 3, MITOCHONDRIAL"/>
    <property type="match status" value="1"/>
</dbReference>
<feature type="repeat" description="PPR" evidence="3">
    <location>
        <begin position="914"/>
        <end position="948"/>
    </location>
</feature>
<feature type="repeat" description="PPR" evidence="3">
    <location>
        <begin position="809"/>
        <end position="843"/>
    </location>
</feature>
<feature type="repeat" description="PPR" evidence="3">
    <location>
        <begin position="1054"/>
        <end position="1088"/>
    </location>
</feature>
<feature type="repeat" description="PPR" evidence="3">
    <location>
        <begin position="844"/>
        <end position="878"/>
    </location>
</feature>
<feature type="repeat" description="PPR" evidence="3">
    <location>
        <begin position="739"/>
        <end position="773"/>
    </location>
</feature>
<dbReference type="InterPro" id="IPR002885">
    <property type="entry name" value="PPR_rpt"/>
</dbReference>
<feature type="region of interest" description="Disordered" evidence="4">
    <location>
        <begin position="290"/>
        <end position="379"/>
    </location>
</feature>
<feature type="repeat" description="PPR" evidence="3">
    <location>
        <begin position="1159"/>
        <end position="1193"/>
    </location>
</feature>
<evidence type="ECO:0000256" key="4">
    <source>
        <dbReference type="SAM" id="MobiDB-lite"/>
    </source>
</evidence>
<feature type="repeat" description="PPR" evidence="3">
    <location>
        <begin position="1194"/>
        <end position="1228"/>
    </location>
</feature>
<dbReference type="PROSITE" id="PS51375">
    <property type="entry name" value="PPR"/>
    <property type="match status" value="15"/>
</dbReference>
<accession>A0A2P5XG62</accession>
<feature type="repeat" description="PPR" evidence="3">
    <location>
        <begin position="984"/>
        <end position="1018"/>
    </location>
</feature>
<proteinExistence type="inferred from homology"/>
<dbReference type="NCBIfam" id="TIGR00756">
    <property type="entry name" value="PPR"/>
    <property type="match status" value="11"/>
</dbReference>
<dbReference type="OrthoDB" id="185373at2759"/>
<feature type="compositionally biased region" description="Low complexity" evidence="4">
    <location>
        <begin position="194"/>
        <end position="206"/>
    </location>
</feature>
<feature type="region of interest" description="Disordered" evidence="4">
    <location>
        <begin position="569"/>
        <end position="595"/>
    </location>
</feature>
<evidence type="ECO:0000313" key="6">
    <source>
        <dbReference type="Proteomes" id="UP000239757"/>
    </source>
</evidence>
<feature type="repeat" description="PPR" evidence="3">
    <location>
        <begin position="1124"/>
        <end position="1158"/>
    </location>
</feature>
<feature type="region of interest" description="Disordered" evidence="4">
    <location>
        <begin position="516"/>
        <end position="537"/>
    </location>
</feature>
<feature type="repeat" description="PPR" evidence="3">
    <location>
        <begin position="949"/>
        <end position="983"/>
    </location>
</feature>
<gene>
    <name evidence="5" type="ORF">GOBAR_AA18359</name>
</gene>
<evidence type="ECO:0008006" key="7">
    <source>
        <dbReference type="Google" id="ProtNLM"/>
    </source>
</evidence>
<feature type="repeat" description="PPR" evidence="3">
    <location>
        <begin position="774"/>
        <end position="808"/>
    </location>
</feature>
<dbReference type="Proteomes" id="UP000239757">
    <property type="component" value="Unassembled WGS sequence"/>
</dbReference>
<dbReference type="EMBL" id="KZ664944">
    <property type="protein sequence ID" value="PPS02311.1"/>
    <property type="molecule type" value="Genomic_DNA"/>
</dbReference>
<feature type="compositionally biased region" description="Polar residues" evidence="4">
    <location>
        <begin position="363"/>
        <end position="379"/>
    </location>
</feature>
<feature type="repeat" description="PPR" evidence="3">
    <location>
        <begin position="879"/>
        <end position="913"/>
    </location>
</feature>
<feature type="repeat" description="PPR" evidence="3">
    <location>
        <begin position="704"/>
        <end position="738"/>
    </location>
</feature>
<organism evidence="5 6">
    <name type="scientific">Gossypium barbadense</name>
    <name type="common">Sea Island cotton</name>
    <name type="synonym">Hibiscus barbadensis</name>
    <dbReference type="NCBI Taxonomy" id="3634"/>
    <lineage>
        <taxon>Eukaryota</taxon>
        <taxon>Viridiplantae</taxon>
        <taxon>Streptophyta</taxon>
        <taxon>Embryophyta</taxon>
        <taxon>Tracheophyta</taxon>
        <taxon>Spermatophyta</taxon>
        <taxon>Magnoliopsida</taxon>
        <taxon>eudicotyledons</taxon>
        <taxon>Gunneridae</taxon>
        <taxon>Pentapetalae</taxon>
        <taxon>rosids</taxon>
        <taxon>malvids</taxon>
        <taxon>Malvales</taxon>
        <taxon>Malvaceae</taxon>
        <taxon>Malvoideae</taxon>
        <taxon>Gossypium</taxon>
    </lineage>
</organism>
<evidence type="ECO:0000256" key="3">
    <source>
        <dbReference type="PROSITE-ProRule" id="PRU00708"/>
    </source>
</evidence>
<reference evidence="5 6" key="1">
    <citation type="submission" date="2015-01" db="EMBL/GenBank/DDBJ databases">
        <title>Genome of allotetraploid Gossypium barbadense reveals genomic plasticity and fiber elongation in cotton evolution.</title>
        <authorList>
            <person name="Chen X."/>
            <person name="Liu X."/>
            <person name="Zhao B."/>
            <person name="Zheng H."/>
            <person name="Hu Y."/>
            <person name="Lu G."/>
            <person name="Yang C."/>
            <person name="Chen J."/>
            <person name="Shan C."/>
            <person name="Zhang L."/>
            <person name="Zhou Y."/>
            <person name="Wang L."/>
            <person name="Guo W."/>
            <person name="Bai Y."/>
            <person name="Ruan J."/>
            <person name="Shangguan X."/>
            <person name="Mao Y."/>
            <person name="Jiang J."/>
            <person name="Zhu Y."/>
            <person name="Lei J."/>
            <person name="Kang H."/>
            <person name="Chen S."/>
            <person name="He X."/>
            <person name="Wang R."/>
            <person name="Wang Y."/>
            <person name="Chen J."/>
            <person name="Wang L."/>
            <person name="Yu S."/>
            <person name="Wang B."/>
            <person name="Wei J."/>
            <person name="Song S."/>
            <person name="Lu X."/>
            <person name="Gao Z."/>
            <person name="Gu W."/>
            <person name="Deng X."/>
            <person name="Ma D."/>
            <person name="Wang S."/>
            <person name="Liang W."/>
            <person name="Fang L."/>
            <person name="Cai C."/>
            <person name="Zhu X."/>
            <person name="Zhou B."/>
            <person name="Zhang Y."/>
            <person name="Chen Z."/>
            <person name="Xu S."/>
            <person name="Zhu R."/>
            <person name="Wang S."/>
            <person name="Zhang T."/>
            <person name="Zhao G."/>
        </authorList>
    </citation>
    <scope>NUCLEOTIDE SEQUENCE [LARGE SCALE GENOMIC DNA]</scope>
    <source>
        <strain evidence="6">cv. Xinhai21</strain>
        <tissue evidence="5">Leaf</tissue>
    </source>
</reference>
<feature type="repeat" description="PPR" evidence="3">
    <location>
        <begin position="1019"/>
        <end position="1053"/>
    </location>
</feature>
<name>A0A2P5XG62_GOSBA</name>
<dbReference type="Pfam" id="PF12854">
    <property type="entry name" value="PPR_1"/>
    <property type="match status" value="2"/>
</dbReference>
<feature type="compositionally biased region" description="Polar residues" evidence="4">
    <location>
        <begin position="572"/>
        <end position="595"/>
    </location>
</feature>
<feature type="region of interest" description="Disordered" evidence="4">
    <location>
        <begin position="185"/>
        <end position="218"/>
    </location>
</feature>
<feature type="compositionally biased region" description="Polar residues" evidence="4">
    <location>
        <begin position="235"/>
        <end position="269"/>
    </location>
</feature>
<dbReference type="Gene3D" id="1.25.40.10">
    <property type="entry name" value="Tetratricopeptide repeat domain"/>
    <property type="match status" value="7"/>
</dbReference>
<evidence type="ECO:0000313" key="5">
    <source>
        <dbReference type="EMBL" id="PPS02311.1"/>
    </source>
</evidence>
<dbReference type="InterPro" id="IPR011990">
    <property type="entry name" value="TPR-like_helical_dom_sf"/>
</dbReference>
<feature type="region of interest" description="Disordered" evidence="4">
    <location>
        <begin position="233"/>
        <end position="276"/>
    </location>
</feature>
<dbReference type="Pfam" id="PF13041">
    <property type="entry name" value="PPR_2"/>
    <property type="match status" value="6"/>
</dbReference>
<evidence type="ECO:0000256" key="1">
    <source>
        <dbReference type="ARBA" id="ARBA00007626"/>
    </source>
</evidence>
<protein>
    <recommendedName>
        <fullName evidence="7">Pentatricopeptide repeat-containing protein</fullName>
    </recommendedName>
</protein>
<sequence length="1377" mass="152730">MEMKHHLVEFGNGSFPIVAAFSEPPDHRFRRSIAGKLVVKDKRSSARLLKYATWALLSRITVGLSKMIKLRHGYLLSGFSDKFCPSFLVRIMNIIGTRETAFAFFRFAFRDDSEDAIRSSCTVAHILASQNLRYLAQDVVSWYCLSLIDLIAVMLEYHDCFFNYMDFAICLDAEIKRSLKKSSNAQGGQYRLNSPVVSSTESSSSSAARTKPNGAHLQPQLLGASDASIAGNAAQPVQSHTIQNSTRPVSNAPTSQPAAISSDTSFPSTSEKEDASKAFSLQFGSITPGFMNGMQVPARTSSAPPNLDEQKCNQARHHSSFKCVPNLPIPIPRQQLPRKDSVATEQSSSGEVYPVPKIKKDAQPSSVPPANQTQKPSPLNIPMTSMQMPFHHQPHVPIQYGGPNPQIQSQSVTASSMQMPMHISLAMGNGPQVQQQVFVAGLQALPLPPQGMMHQGGGLSFTPSIGGHLPPQLGNLGMGITPQYSQQQGGKFGVPRKTTPVKITHPDTHEELRLDKRTDTRADGGSSVPRPHPNMPIQSQPIPSFAAPHSINYYSNSYNTKSGFYLPPSSRPLASNQIAPNTQGPRFNNPGSQGHQNISFMNSAAAHGSLAVNKSVHLVRGSLESANVEKNLRYLAQDVVSWVIRRIGETRSEDLVEFMWEGHYDYESDFSVLDTLMRAFLNAGMGTRALGILCRMRDVGAVPSSSAMTTLFEFLLRVGDYGSVWKMFRDMIREGPCPSNYTFNAMILGFCRKGHLRTAESLLNVMGKYKCNPDVCGYNILINANCIRGWTSSALGCVQLMIERGCTPSIFTFNIIVNALCSEGNVVEARKVLNEIQEIGLSPNVTIYNTLINGHVKARDVGQANMLYEELRSKGIIPDAVTFNILVAGHFKFGRKEDGDRLLRELLVMDLLPDHSLCDISVAGLCWAGRLDEALEILENMLEKGMRPSVVAFNSVIAAYSRAGLEEDAYKVFKLMMKFSLTPSSSTCSSLLMGLSRKGRLEEAREHLYKMMHKGFPINKVAFTVLLEGYFRKGDLAGAKDIWNEMQCRGIYPDTVAFSAFINGLSKAGLIEEAYDLFLEMSGKGLMPNNFVYNSLIAGFCNLGRINEAQKLRREMKQNGLVPDIFTFNIIINGFCKHATMKSAFDAFIDMHCAGLVPDIVTYNTLIGGYCEAFDMVKVNQFMNNMYANGWEPDITTYNIRIHGFCSSRKMNRAVMMLDELLSAGVVPDSVTYNTMMNGVCKDILDRAMIITAKLLKMAFIPNVITTNVLLSHFCKQGMPRRALMWCQKLSEISFEFDQVSYKIMDQAYRNIHEDIEFSKATSGKSLLLEFLISLSETFTALGTKCVELKAPQGERRHKEQRYRNYEGRHGVPYNKF</sequence>
<keyword evidence="2" id="KW-0677">Repeat</keyword>
<comment type="similarity">
    <text evidence="1">Belongs to the PPR family. P subfamily.</text>
</comment>
<dbReference type="Pfam" id="PF01535">
    <property type="entry name" value="PPR"/>
    <property type="match status" value="2"/>
</dbReference>
<evidence type="ECO:0000256" key="2">
    <source>
        <dbReference type="ARBA" id="ARBA00022737"/>
    </source>
</evidence>